<dbReference type="KEGG" id="ppsc:EHS13_32020"/>
<dbReference type="InterPro" id="IPR009091">
    <property type="entry name" value="RCC1/BLIP-II"/>
</dbReference>
<keyword evidence="2" id="KW-1185">Reference proteome</keyword>
<protein>
    <recommendedName>
        <fullName evidence="3">Chromosome condensation regulator</fullName>
    </recommendedName>
</protein>
<dbReference type="AlphaFoldDB" id="A0A6B8RV61"/>
<organism evidence="1 2">
    <name type="scientific">Paenibacillus psychroresistens</name>
    <dbReference type="NCBI Taxonomy" id="1778678"/>
    <lineage>
        <taxon>Bacteria</taxon>
        <taxon>Bacillati</taxon>
        <taxon>Bacillota</taxon>
        <taxon>Bacilli</taxon>
        <taxon>Bacillales</taxon>
        <taxon>Paenibacillaceae</taxon>
        <taxon>Paenibacillus</taxon>
    </lineage>
</organism>
<dbReference type="SUPFAM" id="SSF50985">
    <property type="entry name" value="RCC1/BLIP-II"/>
    <property type="match status" value="1"/>
</dbReference>
<dbReference type="Proteomes" id="UP000426246">
    <property type="component" value="Chromosome"/>
</dbReference>
<sequence>MINCVVQSSKVWAIPSDTIAAGYRYTVGLKSDGTVAAVGWNKHGQCDVSGWRDIVAVAVGNNEYGQCDVSNWRGIQLPGN</sequence>
<reference evidence="2" key="1">
    <citation type="submission" date="2018-11" db="EMBL/GenBank/DDBJ databases">
        <title>Complete genome sequence of Paenibacillus sp. ML311-T8.</title>
        <authorList>
            <person name="Nam Y.-D."/>
            <person name="Kang J."/>
            <person name="Chung W.-H."/>
            <person name="Park Y.S."/>
        </authorList>
    </citation>
    <scope>NUCLEOTIDE SEQUENCE [LARGE SCALE GENOMIC DNA]</scope>
    <source>
        <strain evidence="2">ML311-T8</strain>
    </source>
</reference>
<evidence type="ECO:0000313" key="1">
    <source>
        <dbReference type="EMBL" id="QGQ99176.1"/>
    </source>
</evidence>
<dbReference type="EMBL" id="CP034235">
    <property type="protein sequence ID" value="QGQ99176.1"/>
    <property type="molecule type" value="Genomic_DNA"/>
</dbReference>
<dbReference type="Gene3D" id="2.130.10.30">
    <property type="entry name" value="Regulator of chromosome condensation 1/beta-lactamase-inhibitor protein II"/>
    <property type="match status" value="1"/>
</dbReference>
<proteinExistence type="predicted"/>
<evidence type="ECO:0000313" key="2">
    <source>
        <dbReference type="Proteomes" id="UP000426246"/>
    </source>
</evidence>
<name>A0A6B8RV61_9BACL</name>
<accession>A0A6B8RV61</accession>
<gene>
    <name evidence="1" type="ORF">EHS13_32020</name>
</gene>
<dbReference type="Pfam" id="PF13540">
    <property type="entry name" value="RCC1_2"/>
    <property type="match status" value="1"/>
</dbReference>
<dbReference type="OrthoDB" id="9796385at2"/>
<evidence type="ECO:0008006" key="3">
    <source>
        <dbReference type="Google" id="ProtNLM"/>
    </source>
</evidence>